<gene>
    <name evidence="7" type="primary">hutI</name>
    <name evidence="9" type="ORF">XD92_0092</name>
</gene>
<feature type="binding site" evidence="7">
    <location>
        <position position="256"/>
    </location>
    <ligand>
        <name>Zn(2+)</name>
        <dbReference type="ChEBI" id="CHEBI:29105"/>
    </ligand>
</feature>
<evidence type="ECO:0000256" key="5">
    <source>
        <dbReference type="ARBA" id="ARBA00022833"/>
    </source>
</evidence>
<comment type="cofactor">
    <cofactor evidence="7">
        <name>Zn(2+)</name>
        <dbReference type="ChEBI" id="CHEBI:29105"/>
    </cofactor>
    <cofactor evidence="7">
        <name>Fe(3+)</name>
        <dbReference type="ChEBI" id="CHEBI:29034"/>
    </cofactor>
    <text evidence="7">Binds 1 zinc or iron ion per subunit.</text>
</comment>
<evidence type="ECO:0000256" key="1">
    <source>
        <dbReference type="ARBA" id="ARBA00012864"/>
    </source>
</evidence>
<feature type="domain" description="Amidohydrolase-related" evidence="8">
    <location>
        <begin position="78"/>
        <end position="418"/>
    </location>
</feature>
<comment type="function">
    <text evidence="7">Catalyzes the hydrolytic cleavage of the carbon-nitrogen bond in imidazolone-5-propanoate to yield N-formimidoyl-L-glutamate. It is the third step in the universal histidine degradation pathway.</text>
</comment>
<evidence type="ECO:0000256" key="7">
    <source>
        <dbReference type="HAMAP-Rule" id="MF_00372"/>
    </source>
</evidence>
<keyword evidence="7" id="KW-0963">Cytoplasm</keyword>
<dbReference type="Proteomes" id="UP000053860">
    <property type="component" value="Unassembled WGS sequence"/>
</dbReference>
<feature type="binding site" evidence="7">
    <location>
        <position position="88"/>
    </location>
    <ligand>
        <name>Fe(3+)</name>
        <dbReference type="ChEBI" id="CHEBI:29034"/>
    </ligand>
</feature>
<feature type="binding site" evidence="7">
    <location>
        <position position="335"/>
    </location>
    <ligand>
        <name>4-imidazolone-5-propanoate</name>
        <dbReference type="ChEBI" id="CHEBI:77893"/>
    </ligand>
</feature>
<feature type="binding site" evidence="7">
    <location>
        <position position="259"/>
    </location>
    <ligand>
        <name>4-imidazolone-5-propanoate</name>
        <dbReference type="ChEBI" id="CHEBI:77893"/>
    </ligand>
</feature>
<feature type="binding site" evidence="7">
    <location>
        <position position="191"/>
    </location>
    <ligand>
        <name>4-imidazolone-5-propanoate</name>
        <dbReference type="ChEBI" id="CHEBI:77893"/>
    </ligand>
</feature>
<feature type="binding site" evidence="7">
    <location>
        <position position="330"/>
    </location>
    <ligand>
        <name>Fe(3+)</name>
        <dbReference type="ChEBI" id="CHEBI:29034"/>
    </ligand>
</feature>
<dbReference type="CDD" id="cd01296">
    <property type="entry name" value="Imidazolone-5PH"/>
    <property type="match status" value="1"/>
</dbReference>
<evidence type="ECO:0000256" key="4">
    <source>
        <dbReference type="ARBA" id="ARBA00022808"/>
    </source>
</evidence>
<feature type="binding site" evidence="7">
    <location>
        <position position="86"/>
    </location>
    <ligand>
        <name>Fe(3+)</name>
        <dbReference type="ChEBI" id="CHEBI:29034"/>
    </ligand>
</feature>
<evidence type="ECO:0000256" key="6">
    <source>
        <dbReference type="ARBA" id="ARBA00023004"/>
    </source>
</evidence>
<comment type="pathway">
    <text evidence="7">Amino-acid degradation; L-histidine degradation into L-glutamate; N-formimidoyl-L-glutamate from L-histidine: step 3/3.</text>
</comment>
<feature type="binding site" evidence="7">
    <location>
        <position position="95"/>
    </location>
    <ligand>
        <name>4-imidazolone-5-propanoate</name>
        <dbReference type="ChEBI" id="CHEBI:77893"/>
    </ligand>
</feature>
<evidence type="ECO:0000256" key="2">
    <source>
        <dbReference type="ARBA" id="ARBA00022723"/>
    </source>
</evidence>
<keyword evidence="2 7" id="KW-0479">Metal-binding</keyword>
<dbReference type="PANTHER" id="PTHR42752">
    <property type="entry name" value="IMIDAZOLONEPROPIONASE"/>
    <property type="match status" value="1"/>
</dbReference>
<name>A0A101HKX0_9BACT</name>
<feature type="binding site" evidence="7">
    <location>
        <position position="158"/>
    </location>
    <ligand>
        <name>N-formimidoyl-L-glutamate</name>
        <dbReference type="ChEBI" id="CHEBI:58928"/>
    </ligand>
</feature>
<dbReference type="HAMAP" id="MF_00372">
    <property type="entry name" value="HutI"/>
    <property type="match status" value="1"/>
</dbReference>
<proteinExistence type="inferred from homology"/>
<dbReference type="InterPro" id="IPR005920">
    <property type="entry name" value="HutI"/>
</dbReference>
<evidence type="ECO:0000256" key="3">
    <source>
        <dbReference type="ARBA" id="ARBA00022801"/>
    </source>
</evidence>
<feature type="binding site" evidence="7">
    <location>
        <position position="158"/>
    </location>
    <ligand>
        <name>4-imidazolone-5-propanoate</name>
        <dbReference type="ChEBI" id="CHEBI:77893"/>
    </ligand>
</feature>
<keyword evidence="5 7" id="KW-0862">Zinc</keyword>
<comment type="caution">
    <text evidence="9">The sequence shown here is derived from an EMBL/GenBank/DDBJ whole genome shotgun (WGS) entry which is preliminary data.</text>
</comment>
<comment type="subcellular location">
    <subcellularLocation>
        <location evidence="7">Cytoplasm</location>
    </subcellularLocation>
</comment>
<dbReference type="FunFam" id="3.20.20.140:FF:000007">
    <property type="entry name" value="Imidazolonepropionase"/>
    <property type="match status" value="1"/>
</dbReference>
<keyword evidence="4 7" id="KW-0369">Histidine metabolism</keyword>
<dbReference type="EMBL" id="LGGN01000007">
    <property type="protein sequence ID" value="KUK78726.1"/>
    <property type="molecule type" value="Genomic_DNA"/>
</dbReference>
<dbReference type="GO" id="GO:0019557">
    <property type="term" value="P:L-histidine catabolic process to glutamate and formate"/>
    <property type="evidence" value="ECO:0007669"/>
    <property type="project" value="UniProtKB-UniPathway"/>
</dbReference>
<accession>A0A101HKX0</accession>
<dbReference type="InterPro" id="IPR032466">
    <property type="entry name" value="Metal_Hydrolase"/>
</dbReference>
<dbReference type="GO" id="GO:0005506">
    <property type="term" value="F:iron ion binding"/>
    <property type="evidence" value="ECO:0007669"/>
    <property type="project" value="UniProtKB-UniRule"/>
</dbReference>
<reference evidence="10" key="1">
    <citation type="journal article" date="2015" name="MBio">
        <title>Genome-Resolved Metagenomic Analysis Reveals Roles for Candidate Phyla and Other Microbial Community Members in Biogeochemical Transformations in Oil Reservoirs.</title>
        <authorList>
            <person name="Hu P."/>
            <person name="Tom L."/>
            <person name="Singh A."/>
            <person name="Thomas B.C."/>
            <person name="Baker B.J."/>
            <person name="Piceno Y.M."/>
            <person name="Andersen G.L."/>
            <person name="Banfield J.F."/>
        </authorList>
    </citation>
    <scope>NUCLEOTIDE SEQUENCE [LARGE SCALE GENOMIC DNA]</scope>
</reference>
<dbReference type="Pfam" id="PF01979">
    <property type="entry name" value="Amidohydro_1"/>
    <property type="match status" value="1"/>
</dbReference>
<dbReference type="UniPathway" id="UPA00379">
    <property type="reaction ID" value="UER00551"/>
</dbReference>
<feature type="binding site" evidence="7">
    <location>
        <position position="334"/>
    </location>
    <ligand>
        <name>N-formimidoyl-L-glutamate</name>
        <dbReference type="ChEBI" id="CHEBI:58928"/>
    </ligand>
</feature>
<feature type="binding site" evidence="7">
    <location>
        <position position="256"/>
    </location>
    <ligand>
        <name>Fe(3+)</name>
        <dbReference type="ChEBI" id="CHEBI:29034"/>
    </ligand>
</feature>
<dbReference type="NCBIfam" id="TIGR01224">
    <property type="entry name" value="hutI"/>
    <property type="match status" value="1"/>
</dbReference>
<dbReference type="GO" id="GO:0005737">
    <property type="term" value="C:cytoplasm"/>
    <property type="evidence" value="ECO:0007669"/>
    <property type="project" value="UniProtKB-SubCell"/>
</dbReference>
<dbReference type="PANTHER" id="PTHR42752:SF1">
    <property type="entry name" value="IMIDAZOLONEPROPIONASE-RELATED"/>
    <property type="match status" value="1"/>
</dbReference>
<feature type="binding site" evidence="7">
    <location>
        <position position="86"/>
    </location>
    <ligand>
        <name>Zn(2+)</name>
        <dbReference type="ChEBI" id="CHEBI:29105"/>
    </ligand>
</feature>
<evidence type="ECO:0000313" key="10">
    <source>
        <dbReference type="Proteomes" id="UP000053860"/>
    </source>
</evidence>
<feature type="binding site" evidence="7">
    <location>
        <position position="88"/>
    </location>
    <ligand>
        <name>Zn(2+)</name>
        <dbReference type="ChEBI" id="CHEBI:29105"/>
    </ligand>
</feature>
<dbReference type="AlphaFoldDB" id="A0A101HKX0"/>
<dbReference type="GO" id="GO:0019556">
    <property type="term" value="P:L-histidine catabolic process to glutamate and formamide"/>
    <property type="evidence" value="ECO:0007669"/>
    <property type="project" value="UniProtKB-UniRule"/>
</dbReference>
<dbReference type="PATRIC" id="fig|294710.3.peg.1622"/>
<keyword evidence="6 7" id="KW-0408">Iron</keyword>
<dbReference type="Gene3D" id="3.20.20.140">
    <property type="entry name" value="Metal-dependent hydrolases"/>
    <property type="match status" value="1"/>
</dbReference>
<dbReference type="SUPFAM" id="SSF51338">
    <property type="entry name" value="Composite domain of metallo-dependent hydrolases"/>
    <property type="match status" value="1"/>
</dbReference>
<dbReference type="SUPFAM" id="SSF51556">
    <property type="entry name" value="Metallo-dependent hydrolases"/>
    <property type="match status" value="1"/>
</dbReference>
<comment type="catalytic activity">
    <reaction evidence="7">
        <text>4-imidazolone-5-propanoate + H2O = N-formimidoyl-L-glutamate</text>
        <dbReference type="Rhea" id="RHEA:23660"/>
        <dbReference type="ChEBI" id="CHEBI:15377"/>
        <dbReference type="ChEBI" id="CHEBI:58928"/>
        <dbReference type="ChEBI" id="CHEBI:77893"/>
        <dbReference type="EC" id="3.5.2.7"/>
    </reaction>
</comment>
<dbReference type="InterPro" id="IPR011059">
    <property type="entry name" value="Metal-dep_hydrolase_composite"/>
</dbReference>
<feature type="binding site" evidence="7">
    <location>
        <position position="332"/>
    </location>
    <ligand>
        <name>N-formimidoyl-L-glutamate</name>
        <dbReference type="ChEBI" id="CHEBI:58928"/>
    </ligand>
</feature>
<dbReference type="Gene3D" id="2.30.40.10">
    <property type="entry name" value="Urease, subunit C, domain 1"/>
    <property type="match status" value="1"/>
</dbReference>
<dbReference type="EC" id="3.5.2.7" evidence="1 7"/>
<comment type="similarity">
    <text evidence="7">Belongs to the metallo-dependent hydrolases superfamily. HutI family.</text>
</comment>
<evidence type="ECO:0000313" key="9">
    <source>
        <dbReference type="EMBL" id="KUK78726.1"/>
    </source>
</evidence>
<protein>
    <recommendedName>
        <fullName evidence="1 7">Imidazolonepropionase</fullName>
        <ecNumber evidence="1 7">3.5.2.7</ecNumber>
    </recommendedName>
    <alternativeName>
        <fullName evidence="7">Imidazolone-5-propionate hydrolase</fullName>
    </alternativeName>
</protein>
<feature type="binding site" evidence="7">
    <location>
        <position position="330"/>
    </location>
    <ligand>
        <name>Zn(2+)</name>
        <dbReference type="ChEBI" id="CHEBI:29105"/>
    </ligand>
</feature>
<dbReference type="GO" id="GO:0050480">
    <property type="term" value="F:imidazolonepropionase activity"/>
    <property type="evidence" value="ECO:0007669"/>
    <property type="project" value="UniProtKB-UniRule"/>
</dbReference>
<evidence type="ECO:0000259" key="8">
    <source>
        <dbReference type="Pfam" id="PF01979"/>
    </source>
</evidence>
<dbReference type="InterPro" id="IPR006680">
    <property type="entry name" value="Amidohydro-rel"/>
</dbReference>
<keyword evidence="3 7" id="KW-0378">Hydrolase</keyword>
<dbReference type="GO" id="GO:0008270">
    <property type="term" value="F:zinc ion binding"/>
    <property type="evidence" value="ECO:0007669"/>
    <property type="project" value="UniProtKB-UniRule"/>
</dbReference>
<dbReference type="STRING" id="1123008.GCA_000380985_03163"/>
<sequence>MQKQERTMHNLIIRNAAQVVTCSGFEGKRGREMNDLQVIGNGTVIVTGGYISHILQQGEPLPVNPDHYRVIDATGKALLPGFVDPHTHFVFGGYREEEFSWRMRGDSYMAIMKRGGGIVNTTRATREATEEELFESGRQRLDAMMRLGITTVEGKSGYGLNRETERKQLRVMRRLNENHPVDIVPTYMGAHATPAEWKGREDAFIDFQINEMFPLVAKEGLAEAVDIFCEKGVFSIEQSRRYLTAAREHGFKLKMHADEIAPLGGAELAAELRCLSADHLLQASDEGIRTMAERGVVATLLPLTAFSLREKYARGREMIDAGCMVALATDFNPGSSFSASVPLLFALACIYMQLTPGEAVAALTINSAAAIDRADRIGSIDIGKQGDLVLLQFPSYKFLPYHVGMNCVETVIKRGEIV</sequence>
<organism evidence="9 10">
    <name type="scientific">Proteiniphilum acetatigenes</name>
    <dbReference type="NCBI Taxonomy" id="294710"/>
    <lineage>
        <taxon>Bacteria</taxon>
        <taxon>Pseudomonadati</taxon>
        <taxon>Bacteroidota</taxon>
        <taxon>Bacteroidia</taxon>
        <taxon>Bacteroidales</taxon>
        <taxon>Dysgonomonadaceae</taxon>
        <taxon>Proteiniphilum</taxon>
    </lineage>
</organism>